<evidence type="ECO:0000313" key="2">
    <source>
        <dbReference type="Proteomes" id="UP000790347"/>
    </source>
</evidence>
<reference evidence="1" key="2">
    <citation type="journal article" date="2022" name="Res Sq">
        <title>Comparative Genomics Reveals Insights into the Divergent Evolution of Astigmatic Mites and Household Pest Adaptations.</title>
        <authorList>
            <person name="Xiong Q."/>
            <person name="Wan A.T.-Y."/>
            <person name="Liu X.-Y."/>
            <person name="Fung C.S.-H."/>
            <person name="Xiao X."/>
            <person name="Malainual N."/>
            <person name="Hou J."/>
            <person name="Wang L."/>
            <person name="Wang M."/>
            <person name="Yang K."/>
            <person name="Cui Y."/>
            <person name="Leung E."/>
            <person name="Nong W."/>
            <person name="Shin S.-K."/>
            <person name="Au S."/>
            <person name="Jeong K.Y."/>
            <person name="Chew F.T."/>
            <person name="Hui J."/>
            <person name="Leung T.F."/>
            <person name="Tungtrongchitr A."/>
            <person name="Zhong N."/>
            <person name="Liu Z."/>
            <person name="Tsui S."/>
        </authorList>
    </citation>
    <scope>NUCLEOTIDE SEQUENCE</scope>
    <source>
        <strain evidence="1">Derf</strain>
        <tissue evidence="1">Whole organism</tissue>
    </source>
</reference>
<comment type="caution">
    <text evidence="1">The sequence shown here is derived from an EMBL/GenBank/DDBJ whole genome shotgun (WGS) entry which is preliminary data.</text>
</comment>
<accession>A0A922HYS4</accession>
<dbReference type="Proteomes" id="UP000790347">
    <property type="component" value="Unassembled WGS sequence"/>
</dbReference>
<protein>
    <submittedName>
        <fullName evidence="1">Uncharacterized protein</fullName>
    </submittedName>
</protein>
<dbReference type="AlphaFoldDB" id="A0A922HYS4"/>
<sequence length="59" mass="6897">MIESIGIDDINHQFTRFKFCVAGGGFYNLPQCDHDGYFVTFPQKLFHYPETLFLFITDT</sequence>
<gene>
    <name evidence="1" type="ORF">DERF_007856</name>
</gene>
<proteinExistence type="predicted"/>
<name>A0A922HYS4_DERFA</name>
<reference evidence="1" key="1">
    <citation type="submission" date="2013-05" db="EMBL/GenBank/DDBJ databases">
        <authorList>
            <person name="Yim A.K.Y."/>
            <person name="Chan T.F."/>
            <person name="Ji K.M."/>
            <person name="Liu X.Y."/>
            <person name="Zhou J.W."/>
            <person name="Li R.Q."/>
            <person name="Yang K.Y."/>
            <person name="Li J."/>
            <person name="Li M."/>
            <person name="Law P.T.W."/>
            <person name="Wu Y.L."/>
            <person name="Cai Z.L."/>
            <person name="Qin H."/>
            <person name="Bao Y."/>
            <person name="Leung R.K.K."/>
            <person name="Ng P.K.S."/>
            <person name="Zou J."/>
            <person name="Zhong X.J."/>
            <person name="Ran P.X."/>
            <person name="Zhong N.S."/>
            <person name="Liu Z.G."/>
            <person name="Tsui S.K.W."/>
        </authorList>
    </citation>
    <scope>NUCLEOTIDE SEQUENCE</scope>
    <source>
        <strain evidence="1">Derf</strain>
        <tissue evidence="1">Whole organism</tissue>
    </source>
</reference>
<dbReference type="EMBL" id="ASGP02000003">
    <property type="protein sequence ID" value="KAH9517164.1"/>
    <property type="molecule type" value="Genomic_DNA"/>
</dbReference>
<evidence type="ECO:0000313" key="1">
    <source>
        <dbReference type="EMBL" id="KAH9517164.1"/>
    </source>
</evidence>
<organism evidence="1 2">
    <name type="scientific">Dermatophagoides farinae</name>
    <name type="common">American house dust mite</name>
    <dbReference type="NCBI Taxonomy" id="6954"/>
    <lineage>
        <taxon>Eukaryota</taxon>
        <taxon>Metazoa</taxon>
        <taxon>Ecdysozoa</taxon>
        <taxon>Arthropoda</taxon>
        <taxon>Chelicerata</taxon>
        <taxon>Arachnida</taxon>
        <taxon>Acari</taxon>
        <taxon>Acariformes</taxon>
        <taxon>Sarcoptiformes</taxon>
        <taxon>Astigmata</taxon>
        <taxon>Psoroptidia</taxon>
        <taxon>Analgoidea</taxon>
        <taxon>Pyroglyphidae</taxon>
        <taxon>Dermatophagoidinae</taxon>
        <taxon>Dermatophagoides</taxon>
    </lineage>
</organism>
<keyword evidence="2" id="KW-1185">Reference proteome</keyword>